<gene>
    <name evidence="6" type="ORF">GB928_009180</name>
</gene>
<organism evidence="6 7">
    <name type="scientific">Shinella curvata</name>
    <dbReference type="NCBI Taxonomy" id="1817964"/>
    <lineage>
        <taxon>Bacteria</taxon>
        <taxon>Pseudomonadati</taxon>
        <taxon>Pseudomonadota</taxon>
        <taxon>Alphaproteobacteria</taxon>
        <taxon>Hyphomicrobiales</taxon>
        <taxon>Rhizobiaceae</taxon>
        <taxon>Shinella</taxon>
    </lineage>
</organism>
<feature type="domain" description="FecR protein" evidence="5">
    <location>
        <begin position="65"/>
        <end position="159"/>
    </location>
</feature>
<keyword evidence="7" id="KW-1185">Reference proteome</keyword>
<protein>
    <submittedName>
        <fullName evidence="6">FecR domain-containing protein</fullName>
    </submittedName>
</protein>
<keyword evidence="3" id="KW-0998">Cell outer membrane</keyword>
<comment type="caution">
    <text evidence="6">The sequence shown here is derived from an EMBL/GenBank/DDBJ whole genome shotgun (WGS) entry which is preliminary data.</text>
</comment>
<comment type="subcellular location">
    <subcellularLocation>
        <location evidence="1">Cell outer membrane</location>
    </subcellularLocation>
</comment>
<dbReference type="SUPFAM" id="SSF48452">
    <property type="entry name" value="TPR-like"/>
    <property type="match status" value="2"/>
</dbReference>
<dbReference type="Proteomes" id="UP001177080">
    <property type="component" value="Unassembled WGS sequence"/>
</dbReference>
<feature type="chain" id="PRO_5047178252" evidence="4">
    <location>
        <begin position="23"/>
        <end position="1203"/>
    </location>
</feature>
<evidence type="ECO:0000259" key="5">
    <source>
        <dbReference type="Pfam" id="PF04773"/>
    </source>
</evidence>
<evidence type="ECO:0000256" key="3">
    <source>
        <dbReference type="ARBA" id="ARBA00023237"/>
    </source>
</evidence>
<evidence type="ECO:0000313" key="7">
    <source>
        <dbReference type="Proteomes" id="UP001177080"/>
    </source>
</evidence>
<dbReference type="RefSeq" id="WP_244761285.1">
    <property type="nucleotide sequence ID" value="NZ_JALJCJ010000003.1"/>
</dbReference>
<dbReference type="Pfam" id="PF14559">
    <property type="entry name" value="TPR_19"/>
    <property type="match status" value="1"/>
</dbReference>
<reference evidence="6" key="1">
    <citation type="submission" date="2022-04" db="EMBL/GenBank/DDBJ databases">
        <title>Shinella lacus sp. nov., a novel member of the genus Shinella from water.</title>
        <authorList>
            <person name="Deng Y."/>
        </authorList>
    </citation>
    <scope>NUCLEOTIDE SEQUENCE</scope>
    <source>
        <strain evidence="6">JCM 31239</strain>
    </source>
</reference>
<dbReference type="EMBL" id="WHSC02000004">
    <property type="protein sequence ID" value="MDO6121350.1"/>
    <property type="molecule type" value="Genomic_DNA"/>
</dbReference>
<name>A0ABT8XC80_9HYPH</name>
<keyword evidence="2" id="KW-0472">Membrane</keyword>
<evidence type="ECO:0000256" key="2">
    <source>
        <dbReference type="ARBA" id="ARBA00023136"/>
    </source>
</evidence>
<feature type="signal peptide" evidence="4">
    <location>
        <begin position="1"/>
        <end position="22"/>
    </location>
</feature>
<evidence type="ECO:0000256" key="1">
    <source>
        <dbReference type="ARBA" id="ARBA00004442"/>
    </source>
</evidence>
<accession>A0ABT8XC80</accession>
<dbReference type="Gene3D" id="2.40.170.20">
    <property type="entry name" value="TonB-dependent receptor, beta-barrel domain"/>
    <property type="match status" value="1"/>
</dbReference>
<evidence type="ECO:0000256" key="4">
    <source>
        <dbReference type="SAM" id="SignalP"/>
    </source>
</evidence>
<dbReference type="Pfam" id="PF04773">
    <property type="entry name" value="FecR"/>
    <property type="match status" value="1"/>
</dbReference>
<dbReference type="Gene3D" id="2.60.120.1440">
    <property type="match status" value="1"/>
</dbReference>
<proteinExistence type="predicted"/>
<dbReference type="PANTHER" id="PTHR38731">
    <property type="entry name" value="LIPL45-RELATED LIPOPROTEIN-RELATED"/>
    <property type="match status" value="1"/>
</dbReference>
<dbReference type="Gene3D" id="1.25.40.10">
    <property type="entry name" value="Tetratricopeptide repeat domain"/>
    <property type="match status" value="1"/>
</dbReference>
<dbReference type="InterPro" id="IPR011990">
    <property type="entry name" value="TPR-like_helical_dom_sf"/>
</dbReference>
<dbReference type="SUPFAM" id="SSF56935">
    <property type="entry name" value="Porins"/>
    <property type="match status" value="1"/>
</dbReference>
<keyword evidence="4" id="KW-0732">Signal</keyword>
<dbReference type="InterPro" id="IPR036942">
    <property type="entry name" value="Beta-barrel_TonB_sf"/>
</dbReference>
<dbReference type="InterPro" id="IPR006860">
    <property type="entry name" value="FecR"/>
</dbReference>
<evidence type="ECO:0000313" key="6">
    <source>
        <dbReference type="EMBL" id="MDO6121350.1"/>
    </source>
</evidence>
<sequence length="1203" mass="131216">MRVVRLGVAAMAFVGGVVPAFADVLPRASTADGAVIERKSGEEVQFVETRDWQGVEVNQDLLAGDTLRTNALGSLAIRFADKTLVRMARETVLRVRKIDGTSDSLLNLEGGTIWGRAERGGSGIVIDTPAAAAAIRGTDWSLNTTGNRTTLTVLEGTVELRNAHGSIVVNQGEGAVATLGEAPRKYVLVNLEEREQILLYGEIRDIFITLPVSDESTVDARGERRRLLERPEASRSREDWLKLAELALGADGRRVAQDALSRLPRPLPGALEARAVLVEALIAGNALQYDEAIRLFREARPKLSGERRVMADYGEWIASSLAYPDKKTVPAYLARTPATPGEAAVQASVVAHLRGQTEAIALLQEAERRFPDDAGLPAMRASLALQLDRREEARAALDRARSIDPDDVAYLTTNARYRSVMSSDLDGALADLKRAVEIAPGDDAAWDEIGLVQSDRNAPIEADAAHRRAASLNPENVAVRANYARFLMDNDQMAAAKRELDAAEALDPTSYAVLAAKGRYLLRLGKTAEGEKVLQDAAAVNPTYGDALIGLAIANYQSGSSVGAAQALDNADRFDRDNPSISLMRAGIAMDEYRANDAIQQAREALRRRQARGGYYTGYDANQQVLSYLGLTLENVGLREWGRFYADKAFDPFVASSYVDESSEGRIIPFVGRPLSALDGFAPGSNFDASQLQARMLSPFSIASEAGRNALENRNFIETTIGSSLLDQNGELGWSSDINVEGMSYAAVPFSYHIQADISRSHTERENSESNLEGGLFEIGLRPTLADNVYIFGNTFRQETGYPGQLWTPAPFTETETYVREIGGAWSHIISDRNIVQAFAVASDTDLDQQYREFGDELDPTVYRSNEASEQRSFVYGLSHLVGLGPVTLRYGAEAAETSFTVSKTATDLSTGETFYLGSLSGDNSATRIYADGLLDISTDLKLQAGLYSLRFDGEAPEWGPVDTRVGVSWAPDENHWLRAYYRQDTQFPGSFTLSPVSTVGLAPMQLPSYGGTQTETTAVRWDAEWNERLFTAVEYQHMRFHGLALTPEDMLADFLTWSGTIDRLNFSVNYLLGDGLGAFGSFTWNESKDTTDFWDPSLRVPLIPDYVAQFGLTYVHPSRISATIAHSIVGSRIGAQFYENGAPVGIELKPYSTTDAAIGWKSESGHLEAGLRVLNIFNNDIDMADGLPAPGRTVLASITARF</sequence>